<feature type="domain" description="PTS EIIA type-2" evidence="11">
    <location>
        <begin position="2"/>
        <end position="142"/>
    </location>
</feature>
<dbReference type="PRINTS" id="PR00107">
    <property type="entry name" value="PHOSPHOCPHPR"/>
</dbReference>
<evidence type="ECO:0000256" key="9">
    <source>
        <dbReference type="ARBA" id="ARBA00022683"/>
    </source>
</evidence>
<dbReference type="PANTHER" id="PTHR30181:SF3">
    <property type="entry name" value="MULTIPHOSPHORYL TRANSFER PROTEIN"/>
    <property type="match status" value="1"/>
</dbReference>
<evidence type="ECO:0000259" key="12">
    <source>
        <dbReference type="PROSITE" id="PS51350"/>
    </source>
</evidence>
<evidence type="ECO:0000259" key="11">
    <source>
        <dbReference type="PROSITE" id="PS51094"/>
    </source>
</evidence>
<evidence type="ECO:0000313" key="13">
    <source>
        <dbReference type="EMBL" id="MCE2595140.1"/>
    </source>
</evidence>
<sequence length="375" mass="39578">MLSIRQQDIVMAQQADNKQQAITAIAKGLIAQGYVADGYIDGMLAREQQNSTFLGSGIAIPHGTTDTRDQVKQTGVLLHHFPDGVDWGDGNTVYLAIGIAAQSDQHLAILKQLTKVLSADGVEAALQQANDESTLVQLLNGQQQLQTHVAADLIKLKFNATDLLQLTAVAAGLLKNKHYVDKAFVAEVIANEPTYLGQGLWLSCAGVGVTETAISFVTPEATLSQAEKPLLGLLCIASCNDLHASNLSLLINLMGSHSLESLLNGSESEIIQLLTQAPATGISATFTVKNPHGLHARPGAMLVSVAKKFNASIQVTNLDSEGKSANAKSLMKLMTLGVKCGHRLTFTADGDDAEAALTALGEAIEQGLGETKHES</sequence>
<dbReference type="NCBIfam" id="TIGR01003">
    <property type="entry name" value="PTS_HPr_family"/>
    <property type="match status" value="1"/>
</dbReference>
<accession>A0ABS8WA55</accession>
<evidence type="ECO:0000256" key="2">
    <source>
        <dbReference type="ARBA" id="ARBA00004496"/>
    </source>
</evidence>
<comment type="subcellular location">
    <subcellularLocation>
        <location evidence="2">Cytoplasm</location>
    </subcellularLocation>
</comment>
<comment type="function">
    <text evidence="1">The phosphoenolpyruvate-dependent sugar phosphotransferase system (sugar PTS), a major carbohydrate active transport system, catalyzes the phosphorylation of incoming sugar substrates concomitantly with their translocation across the cell membrane. The enzyme II FruAB PTS system is involved in fructose transport.</text>
</comment>
<dbReference type="InterPro" id="IPR035895">
    <property type="entry name" value="HPr-like_sf"/>
</dbReference>
<keyword evidence="5" id="KW-0963">Cytoplasm</keyword>
<reference evidence="13 14" key="1">
    <citation type="journal article" date="2022" name="Environ. Microbiol. Rep.">
        <title>Eco-phylogenetic analyses reveal divergent evolution of vitamin B12 metabolism in the marine bacterial family 'Psychromonadaceae'.</title>
        <authorList>
            <person name="Jin X."/>
            <person name="Yang Y."/>
            <person name="Cao H."/>
            <person name="Gao B."/>
            <person name="Zhao Z."/>
        </authorList>
    </citation>
    <scope>NUCLEOTIDE SEQUENCE [LARGE SCALE GENOMIC DNA]</scope>
    <source>
        <strain evidence="13 14">MKS20</strain>
    </source>
</reference>
<proteinExistence type="predicted"/>
<dbReference type="InterPro" id="IPR050893">
    <property type="entry name" value="Sugar_PTS"/>
</dbReference>
<dbReference type="PROSITE" id="PS51094">
    <property type="entry name" value="PTS_EIIA_TYPE_2"/>
    <property type="match status" value="1"/>
</dbReference>
<evidence type="ECO:0000256" key="3">
    <source>
        <dbReference type="ARBA" id="ARBA00015565"/>
    </source>
</evidence>
<evidence type="ECO:0000256" key="5">
    <source>
        <dbReference type="ARBA" id="ARBA00022490"/>
    </source>
</evidence>
<dbReference type="InterPro" id="IPR016152">
    <property type="entry name" value="PTrfase/Anion_transptr"/>
</dbReference>
<keyword evidence="7" id="KW-0762">Sugar transport</keyword>
<evidence type="ECO:0000256" key="7">
    <source>
        <dbReference type="ARBA" id="ARBA00022597"/>
    </source>
</evidence>
<dbReference type="Gene3D" id="3.30.1340.10">
    <property type="entry name" value="HPr-like"/>
    <property type="match status" value="1"/>
</dbReference>
<evidence type="ECO:0000256" key="8">
    <source>
        <dbReference type="ARBA" id="ARBA00022679"/>
    </source>
</evidence>
<keyword evidence="9" id="KW-0598">Phosphotransferase system</keyword>
<evidence type="ECO:0000256" key="4">
    <source>
        <dbReference type="ARBA" id="ARBA00022448"/>
    </source>
</evidence>
<dbReference type="PROSITE" id="PS00589">
    <property type="entry name" value="PTS_HPR_SER"/>
    <property type="match status" value="1"/>
</dbReference>
<dbReference type="CDD" id="cd00367">
    <property type="entry name" value="PTS-HPr_like"/>
    <property type="match status" value="1"/>
</dbReference>
<keyword evidence="6" id="KW-0597">Phosphoprotein</keyword>
<keyword evidence="4" id="KW-0813">Transport</keyword>
<organism evidence="13 14">
    <name type="scientific">Motilimonas cestriensis</name>
    <dbReference type="NCBI Taxonomy" id="2742685"/>
    <lineage>
        <taxon>Bacteria</taxon>
        <taxon>Pseudomonadati</taxon>
        <taxon>Pseudomonadota</taxon>
        <taxon>Gammaproteobacteria</taxon>
        <taxon>Alteromonadales</taxon>
        <taxon>Alteromonadales genera incertae sedis</taxon>
        <taxon>Motilimonas</taxon>
    </lineage>
</organism>
<dbReference type="Pfam" id="PF00381">
    <property type="entry name" value="PTS-HPr"/>
    <property type="match status" value="1"/>
</dbReference>
<dbReference type="SUPFAM" id="SSF55594">
    <property type="entry name" value="HPr-like"/>
    <property type="match status" value="1"/>
</dbReference>
<evidence type="ECO:0000256" key="10">
    <source>
        <dbReference type="ARBA" id="ARBA00022777"/>
    </source>
</evidence>
<dbReference type="CDD" id="cd00211">
    <property type="entry name" value="PTS_IIA_fru"/>
    <property type="match status" value="1"/>
</dbReference>
<keyword evidence="14" id="KW-1185">Reference proteome</keyword>
<dbReference type="PROSITE" id="PS51350">
    <property type="entry name" value="PTS_HPR_DOM"/>
    <property type="match status" value="1"/>
</dbReference>
<dbReference type="Gene3D" id="3.40.930.10">
    <property type="entry name" value="Mannitol-specific EII, Chain A"/>
    <property type="match status" value="2"/>
</dbReference>
<dbReference type="PROSITE" id="PS00369">
    <property type="entry name" value="PTS_HPR_HIS"/>
    <property type="match status" value="1"/>
</dbReference>
<comment type="caution">
    <text evidence="13">The sequence shown here is derived from an EMBL/GenBank/DDBJ whole genome shotgun (WGS) entry which is preliminary data.</text>
</comment>
<dbReference type="NCBIfam" id="NF008319">
    <property type="entry name" value="PRK11109.1"/>
    <property type="match status" value="1"/>
</dbReference>
<dbReference type="Pfam" id="PF00359">
    <property type="entry name" value="PTS_EIIA_2"/>
    <property type="match status" value="1"/>
</dbReference>
<dbReference type="InterPro" id="IPR001020">
    <property type="entry name" value="PTS_HPr_His_P_site"/>
</dbReference>
<dbReference type="RefSeq" id="WP_233052634.1">
    <property type="nucleotide sequence ID" value="NZ_JAIMJA010000008.1"/>
</dbReference>
<dbReference type="PANTHER" id="PTHR30181">
    <property type="entry name" value="MANNITOL PERMEASE IIC COMPONENT"/>
    <property type="match status" value="1"/>
</dbReference>
<evidence type="ECO:0000256" key="6">
    <source>
        <dbReference type="ARBA" id="ARBA00022553"/>
    </source>
</evidence>
<name>A0ABS8WA55_9GAMM</name>
<keyword evidence="8" id="KW-0808">Transferase</keyword>
<dbReference type="EMBL" id="JAIMJA010000008">
    <property type="protein sequence ID" value="MCE2595140.1"/>
    <property type="molecule type" value="Genomic_DNA"/>
</dbReference>
<protein>
    <recommendedName>
        <fullName evidence="3">Multiphosphoryl transfer protein</fullName>
    </recommendedName>
</protein>
<dbReference type="PROSITE" id="PS00372">
    <property type="entry name" value="PTS_EIIA_TYPE_2_HIS"/>
    <property type="match status" value="1"/>
</dbReference>
<evidence type="ECO:0000256" key="1">
    <source>
        <dbReference type="ARBA" id="ARBA00003136"/>
    </source>
</evidence>
<feature type="domain" description="HPr" evidence="12">
    <location>
        <begin position="281"/>
        <end position="371"/>
    </location>
</feature>
<evidence type="ECO:0000313" key="14">
    <source>
        <dbReference type="Proteomes" id="UP001201273"/>
    </source>
</evidence>
<dbReference type="InterPro" id="IPR000032">
    <property type="entry name" value="HPr-like"/>
</dbReference>
<dbReference type="InterPro" id="IPR002178">
    <property type="entry name" value="PTS_EIIA_type-2_dom"/>
</dbReference>
<gene>
    <name evidence="13" type="primary">fruB</name>
    <name evidence="13" type="ORF">K6Y31_09945</name>
</gene>
<dbReference type="SUPFAM" id="SSF55804">
    <property type="entry name" value="Phoshotransferase/anion transport protein"/>
    <property type="match status" value="2"/>
</dbReference>
<dbReference type="Proteomes" id="UP001201273">
    <property type="component" value="Unassembled WGS sequence"/>
</dbReference>
<keyword evidence="10" id="KW-0418">Kinase</keyword>
<dbReference type="InterPro" id="IPR002114">
    <property type="entry name" value="PTS_HPr_Ser_P_site"/>
</dbReference>